<organism evidence="1">
    <name type="scientific">marine metagenome</name>
    <dbReference type="NCBI Taxonomy" id="408172"/>
    <lineage>
        <taxon>unclassified sequences</taxon>
        <taxon>metagenomes</taxon>
        <taxon>ecological metagenomes</taxon>
    </lineage>
</organism>
<reference evidence="1" key="1">
    <citation type="submission" date="2018-05" db="EMBL/GenBank/DDBJ databases">
        <authorList>
            <person name="Lanie J.A."/>
            <person name="Ng W.-L."/>
            <person name="Kazmierczak K.M."/>
            <person name="Andrzejewski T.M."/>
            <person name="Davidsen T.M."/>
            <person name="Wayne K.J."/>
            <person name="Tettelin H."/>
            <person name="Glass J.I."/>
            <person name="Rusch D."/>
            <person name="Podicherti R."/>
            <person name="Tsui H.-C.T."/>
            <person name="Winkler M.E."/>
        </authorList>
    </citation>
    <scope>NUCLEOTIDE SEQUENCE</scope>
</reference>
<dbReference type="AlphaFoldDB" id="A0A382SY59"/>
<gene>
    <name evidence="1" type="ORF">METZ01_LOCUS367678</name>
</gene>
<protein>
    <submittedName>
        <fullName evidence="1">Uncharacterized protein</fullName>
    </submittedName>
</protein>
<proteinExistence type="predicted"/>
<dbReference type="EMBL" id="UINC01132477">
    <property type="protein sequence ID" value="SVD14824.1"/>
    <property type="molecule type" value="Genomic_DNA"/>
</dbReference>
<name>A0A382SY59_9ZZZZ</name>
<sequence>MNPDIIVVRHAHSGAPEMIAQSVKCP</sequence>
<feature type="non-terminal residue" evidence="1">
    <location>
        <position position="26"/>
    </location>
</feature>
<accession>A0A382SY59</accession>
<evidence type="ECO:0000313" key="1">
    <source>
        <dbReference type="EMBL" id="SVD14824.1"/>
    </source>
</evidence>